<organism evidence="1 2">
    <name type="scientific">Cloeon dipterum</name>
    <dbReference type="NCBI Taxonomy" id="197152"/>
    <lineage>
        <taxon>Eukaryota</taxon>
        <taxon>Metazoa</taxon>
        <taxon>Ecdysozoa</taxon>
        <taxon>Arthropoda</taxon>
        <taxon>Hexapoda</taxon>
        <taxon>Insecta</taxon>
        <taxon>Pterygota</taxon>
        <taxon>Palaeoptera</taxon>
        <taxon>Ephemeroptera</taxon>
        <taxon>Pisciforma</taxon>
        <taxon>Baetidae</taxon>
        <taxon>Cloeon</taxon>
    </lineage>
</organism>
<dbReference type="Proteomes" id="UP000494165">
    <property type="component" value="Unassembled WGS sequence"/>
</dbReference>
<dbReference type="EMBL" id="CADEPI010000889">
    <property type="protein sequence ID" value="CAB3388747.1"/>
    <property type="molecule type" value="Genomic_DNA"/>
</dbReference>
<dbReference type="OrthoDB" id="6480243at2759"/>
<dbReference type="AlphaFoldDB" id="A0A8S1E2M1"/>
<accession>A0A8S1E2M1</accession>
<reference evidence="1 2" key="1">
    <citation type="submission" date="2020-04" db="EMBL/GenBank/DDBJ databases">
        <authorList>
            <person name="Alioto T."/>
            <person name="Alioto T."/>
            <person name="Gomez Garrido J."/>
        </authorList>
    </citation>
    <scope>NUCLEOTIDE SEQUENCE [LARGE SCALE GENOMIC DNA]</scope>
</reference>
<comment type="caution">
    <text evidence="1">The sequence shown here is derived from an EMBL/GenBank/DDBJ whole genome shotgun (WGS) entry which is preliminary data.</text>
</comment>
<evidence type="ECO:0000313" key="1">
    <source>
        <dbReference type="EMBL" id="CAB3388747.1"/>
    </source>
</evidence>
<keyword evidence="2" id="KW-1185">Reference proteome</keyword>
<protein>
    <submittedName>
        <fullName evidence="1">Uncharacterized protein</fullName>
    </submittedName>
</protein>
<name>A0A8S1E2M1_9INSE</name>
<sequence length="220" mass="25124">MDISRARQPWTPQYTIDGNALDYVCTQRLLGVHNSRDLPWNHHVDVQRKKAARTLGFAARNLRGCTQRVKRMAYLTLVKPKLFFGNPASHPWTNANIVKLASTQNRALHFIHGRHVPPLEKQNMLSELAKLVYNDLLFFKKSPCGLTDYDAMTRITEGRVRHGDDPLHPRLQQPPAPIELGQKVYDFRVVDFWNAAPPALKDCSAAQFLFKYKAYVSACS</sequence>
<proteinExistence type="predicted"/>
<gene>
    <name evidence="1" type="ORF">CLODIP_2_CD04362</name>
</gene>
<evidence type="ECO:0000313" key="2">
    <source>
        <dbReference type="Proteomes" id="UP000494165"/>
    </source>
</evidence>